<proteinExistence type="predicted"/>
<feature type="compositionally biased region" description="Low complexity" evidence="1">
    <location>
        <begin position="107"/>
        <end position="120"/>
    </location>
</feature>
<evidence type="ECO:0000313" key="4">
    <source>
        <dbReference type="Proteomes" id="UP001152795"/>
    </source>
</evidence>
<sequence length="170" mass="17880">MEANVVHVETNMVSATPAPLVNPPITQTDLDNTMLELENGDQEWNLGDTGAGDYTITLRLPTGLSCVHCVLQWWYTTGNNWKGHEPETFVNCADIKILPATNPQTGTNEPPVTAPPATTQPAPPETNPTAPPSTAPPSSGCYAVSPTATDAWCTANCAAGYCPASHCACS</sequence>
<protein>
    <recommendedName>
        <fullName evidence="2">Chitin-binding type-4 domain-containing protein</fullName>
    </recommendedName>
</protein>
<reference evidence="3" key="1">
    <citation type="submission" date="2020-04" db="EMBL/GenBank/DDBJ databases">
        <authorList>
            <person name="Alioto T."/>
            <person name="Alioto T."/>
            <person name="Gomez Garrido J."/>
        </authorList>
    </citation>
    <scope>NUCLEOTIDE SEQUENCE</scope>
    <source>
        <strain evidence="3">A484AB</strain>
    </source>
</reference>
<organism evidence="3 4">
    <name type="scientific">Paramuricea clavata</name>
    <name type="common">Red gorgonian</name>
    <name type="synonym">Violescent sea-whip</name>
    <dbReference type="NCBI Taxonomy" id="317549"/>
    <lineage>
        <taxon>Eukaryota</taxon>
        <taxon>Metazoa</taxon>
        <taxon>Cnidaria</taxon>
        <taxon>Anthozoa</taxon>
        <taxon>Octocorallia</taxon>
        <taxon>Malacalcyonacea</taxon>
        <taxon>Plexauridae</taxon>
        <taxon>Paramuricea</taxon>
    </lineage>
</organism>
<feature type="domain" description="Chitin-binding type-4" evidence="2">
    <location>
        <begin position="23"/>
        <end position="95"/>
    </location>
</feature>
<evidence type="ECO:0000256" key="1">
    <source>
        <dbReference type="SAM" id="MobiDB-lite"/>
    </source>
</evidence>
<feature type="region of interest" description="Disordered" evidence="1">
    <location>
        <begin position="100"/>
        <end position="140"/>
    </location>
</feature>
<dbReference type="AlphaFoldDB" id="A0A7D9ICE4"/>
<evidence type="ECO:0000259" key="2">
    <source>
        <dbReference type="Pfam" id="PF03067"/>
    </source>
</evidence>
<dbReference type="InterPro" id="IPR004302">
    <property type="entry name" value="Cellulose/chitin-bd_N"/>
</dbReference>
<keyword evidence="4" id="KW-1185">Reference proteome</keyword>
<comment type="caution">
    <text evidence="3">The sequence shown here is derived from an EMBL/GenBank/DDBJ whole genome shotgun (WGS) entry which is preliminary data.</text>
</comment>
<feature type="compositionally biased region" description="Pro residues" evidence="1">
    <location>
        <begin position="121"/>
        <end position="135"/>
    </location>
</feature>
<dbReference type="OrthoDB" id="64893at2759"/>
<dbReference type="EMBL" id="CACRXK020004202">
    <property type="protein sequence ID" value="CAB4001895.1"/>
    <property type="molecule type" value="Genomic_DNA"/>
</dbReference>
<accession>A0A7D9ICE4</accession>
<dbReference type="Proteomes" id="UP001152795">
    <property type="component" value="Unassembled WGS sequence"/>
</dbReference>
<gene>
    <name evidence="3" type="ORF">PACLA_8A053394</name>
</gene>
<name>A0A7D9ICE4_PARCT</name>
<evidence type="ECO:0000313" key="3">
    <source>
        <dbReference type="EMBL" id="CAB4001895.1"/>
    </source>
</evidence>
<dbReference type="Pfam" id="PF03067">
    <property type="entry name" value="LPMO_10"/>
    <property type="match status" value="1"/>
</dbReference>